<evidence type="ECO:0000313" key="2">
    <source>
        <dbReference type="Proteomes" id="UP000240357"/>
    </source>
</evidence>
<gene>
    <name evidence="1" type="ORF">AHMF7605_10330</name>
</gene>
<evidence type="ECO:0000313" key="1">
    <source>
        <dbReference type="EMBL" id="PSR53884.1"/>
    </source>
</evidence>
<dbReference type="RefSeq" id="WP_106928971.1">
    <property type="nucleotide sequence ID" value="NZ_PYFT01000001.1"/>
</dbReference>
<dbReference type="AlphaFoldDB" id="A0A2T2YEE8"/>
<organism evidence="1 2">
    <name type="scientific">Adhaeribacter arboris</name>
    <dbReference type="NCBI Taxonomy" id="2072846"/>
    <lineage>
        <taxon>Bacteria</taxon>
        <taxon>Pseudomonadati</taxon>
        <taxon>Bacteroidota</taxon>
        <taxon>Cytophagia</taxon>
        <taxon>Cytophagales</taxon>
        <taxon>Hymenobacteraceae</taxon>
        <taxon>Adhaeribacter</taxon>
    </lineage>
</organism>
<sequence>MKSKQNYYKMIADGMEKLFMDIRTTLAEDLKSGVIDQATFDACDLECEHCLLEVQQEAKDLQ</sequence>
<protein>
    <submittedName>
        <fullName evidence="1">Uncharacterized protein</fullName>
    </submittedName>
</protein>
<reference evidence="1 2" key="1">
    <citation type="submission" date="2018-03" db="EMBL/GenBank/DDBJ databases">
        <title>Adhaeribacter sp. HMF7605 Genome sequencing and assembly.</title>
        <authorList>
            <person name="Kang H."/>
            <person name="Kang J."/>
            <person name="Cha I."/>
            <person name="Kim H."/>
            <person name="Joh K."/>
        </authorList>
    </citation>
    <scope>NUCLEOTIDE SEQUENCE [LARGE SCALE GENOMIC DNA]</scope>
    <source>
        <strain evidence="1 2">HMF7605</strain>
    </source>
</reference>
<proteinExistence type="predicted"/>
<dbReference type="EMBL" id="PYFT01000001">
    <property type="protein sequence ID" value="PSR53884.1"/>
    <property type="molecule type" value="Genomic_DNA"/>
</dbReference>
<comment type="caution">
    <text evidence="1">The sequence shown here is derived from an EMBL/GenBank/DDBJ whole genome shotgun (WGS) entry which is preliminary data.</text>
</comment>
<name>A0A2T2YEE8_9BACT</name>
<dbReference type="Proteomes" id="UP000240357">
    <property type="component" value="Unassembled WGS sequence"/>
</dbReference>
<keyword evidence="2" id="KW-1185">Reference proteome</keyword>
<accession>A0A2T2YEE8</accession>